<proteinExistence type="predicted"/>
<dbReference type="GO" id="GO:0004672">
    <property type="term" value="F:protein kinase activity"/>
    <property type="evidence" value="ECO:0007669"/>
    <property type="project" value="InterPro"/>
</dbReference>
<dbReference type="PANTHER" id="PTHR33499">
    <property type="entry name" value="OS12G0282400 PROTEIN-RELATED"/>
    <property type="match status" value="1"/>
</dbReference>
<evidence type="ECO:0008006" key="3">
    <source>
        <dbReference type="Google" id="ProtNLM"/>
    </source>
</evidence>
<gene>
    <name evidence="1" type="ORF">Taro_045656</name>
</gene>
<dbReference type="EMBL" id="NMUH01005433">
    <property type="protein sequence ID" value="MQM12738.1"/>
    <property type="molecule type" value="Genomic_DNA"/>
</dbReference>
<protein>
    <recommendedName>
        <fullName evidence="3">Protein kinase domain-containing protein</fullName>
    </recommendedName>
</protein>
<dbReference type="Gene3D" id="1.10.510.10">
    <property type="entry name" value="Transferase(Phosphotransferase) domain 1"/>
    <property type="match status" value="1"/>
</dbReference>
<comment type="caution">
    <text evidence="1">The sequence shown here is derived from an EMBL/GenBank/DDBJ whole genome shotgun (WGS) entry which is preliminary data.</text>
</comment>
<dbReference type="InterPro" id="IPR011009">
    <property type="entry name" value="Kinase-like_dom_sf"/>
</dbReference>
<sequence length="198" mass="23078">MKSRIEPGHKWNVRVIGRYNVGEQGTNFISHMGIVIRLHCKIWQQNFAKLSEETKNIIFRDLEMWYRWDQTLQTDKEILQHMTTMHKSWSGMLKSKHYKGKAFEDAITSVPAGVDPSDWQTMCEKWNTEEEQDIAEHNRQNRTHQSMTYRQGFVHGDVKPENFLLGQPGTLDEKKLFLIDGALKVVMDIISSKLCAIA</sequence>
<organism evidence="1 2">
    <name type="scientific">Colocasia esculenta</name>
    <name type="common">Wild taro</name>
    <name type="synonym">Arum esculentum</name>
    <dbReference type="NCBI Taxonomy" id="4460"/>
    <lineage>
        <taxon>Eukaryota</taxon>
        <taxon>Viridiplantae</taxon>
        <taxon>Streptophyta</taxon>
        <taxon>Embryophyta</taxon>
        <taxon>Tracheophyta</taxon>
        <taxon>Spermatophyta</taxon>
        <taxon>Magnoliopsida</taxon>
        <taxon>Liliopsida</taxon>
        <taxon>Araceae</taxon>
        <taxon>Aroideae</taxon>
        <taxon>Colocasieae</taxon>
        <taxon>Colocasia</taxon>
    </lineage>
</organism>
<evidence type="ECO:0000313" key="2">
    <source>
        <dbReference type="Proteomes" id="UP000652761"/>
    </source>
</evidence>
<dbReference type="Proteomes" id="UP000652761">
    <property type="component" value="Unassembled WGS sequence"/>
</dbReference>
<evidence type="ECO:0000313" key="1">
    <source>
        <dbReference type="EMBL" id="MQM12738.1"/>
    </source>
</evidence>
<dbReference type="PANTHER" id="PTHR33499:SF35">
    <property type="entry name" value="TRANSPOSASE MUDR PLANT DOMAIN-CONTAINING PROTEIN"/>
    <property type="match status" value="1"/>
</dbReference>
<keyword evidence="2" id="KW-1185">Reference proteome</keyword>
<accession>A0A843X0N6</accession>
<dbReference type="SUPFAM" id="SSF56112">
    <property type="entry name" value="Protein kinase-like (PK-like)"/>
    <property type="match status" value="1"/>
</dbReference>
<reference evidence="1" key="1">
    <citation type="submission" date="2017-07" db="EMBL/GenBank/DDBJ databases">
        <title>Taro Niue Genome Assembly and Annotation.</title>
        <authorList>
            <person name="Atibalentja N."/>
            <person name="Keating K."/>
            <person name="Fields C.J."/>
        </authorList>
    </citation>
    <scope>NUCLEOTIDE SEQUENCE</scope>
    <source>
        <strain evidence="1">Niue_2</strain>
        <tissue evidence="1">Leaf</tissue>
    </source>
</reference>
<dbReference type="PROSITE" id="PS00108">
    <property type="entry name" value="PROTEIN_KINASE_ST"/>
    <property type="match status" value="1"/>
</dbReference>
<dbReference type="InterPro" id="IPR008271">
    <property type="entry name" value="Ser/Thr_kinase_AS"/>
</dbReference>
<name>A0A843X0N6_COLES</name>
<dbReference type="AlphaFoldDB" id="A0A843X0N6"/>